<dbReference type="InterPro" id="IPR037523">
    <property type="entry name" value="VOC_core"/>
</dbReference>
<reference evidence="3" key="1">
    <citation type="journal article" date="2019" name="Int. J. Syst. Evol. Microbiol.">
        <title>The Global Catalogue of Microorganisms (GCM) 10K type strain sequencing project: providing services to taxonomists for standard genome sequencing and annotation.</title>
        <authorList>
            <consortium name="The Broad Institute Genomics Platform"/>
            <consortium name="The Broad Institute Genome Sequencing Center for Infectious Disease"/>
            <person name="Wu L."/>
            <person name="Ma J."/>
        </authorList>
    </citation>
    <scope>NUCLEOTIDE SEQUENCE [LARGE SCALE GENOMIC DNA]</scope>
    <source>
        <strain evidence="3">CCTCC AB 2017081</strain>
    </source>
</reference>
<evidence type="ECO:0000259" key="1">
    <source>
        <dbReference type="PROSITE" id="PS51819"/>
    </source>
</evidence>
<dbReference type="Pfam" id="PF00903">
    <property type="entry name" value="Glyoxalase"/>
    <property type="match status" value="1"/>
</dbReference>
<dbReference type="Proteomes" id="UP001595803">
    <property type="component" value="Unassembled WGS sequence"/>
</dbReference>
<comment type="caution">
    <text evidence="2">The sequence shown here is derived from an EMBL/GenBank/DDBJ whole genome shotgun (WGS) entry which is preliminary data.</text>
</comment>
<dbReference type="PROSITE" id="PS51819">
    <property type="entry name" value="VOC"/>
    <property type="match status" value="1"/>
</dbReference>
<dbReference type="InterPro" id="IPR029068">
    <property type="entry name" value="Glyas_Bleomycin-R_OHBP_Dase"/>
</dbReference>
<gene>
    <name evidence="2" type="ORF">ACFOSB_21320</name>
</gene>
<protein>
    <submittedName>
        <fullName evidence="2">VOC family protein</fullName>
    </submittedName>
</protein>
<dbReference type="RefSeq" id="WP_322474588.1">
    <property type="nucleotide sequence ID" value="NZ_JBHRZG010000024.1"/>
</dbReference>
<dbReference type="InterPro" id="IPR004360">
    <property type="entry name" value="Glyas_Fos-R_dOase_dom"/>
</dbReference>
<organism evidence="2 3">
    <name type="scientific">Deinococcus rufus</name>
    <dbReference type="NCBI Taxonomy" id="2136097"/>
    <lineage>
        <taxon>Bacteria</taxon>
        <taxon>Thermotogati</taxon>
        <taxon>Deinococcota</taxon>
        <taxon>Deinococci</taxon>
        <taxon>Deinococcales</taxon>
        <taxon>Deinococcaceae</taxon>
        <taxon>Deinococcus</taxon>
    </lineage>
</organism>
<evidence type="ECO:0000313" key="2">
    <source>
        <dbReference type="EMBL" id="MFC3835410.1"/>
    </source>
</evidence>
<accession>A0ABV7ZF41</accession>
<dbReference type="Gene3D" id="3.10.180.10">
    <property type="entry name" value="2,3-Dihydroxybiphenyl 1,2-Dioxygenase, domain 1"/>
    <property type="match status" value="1"/>
</dbReference>
<dbReference type="SUPFAM" id="SSF54593">
    <property type="entry name" value="Glyoxalase/Bleomycin resistance protein/Dihydroxybiphenyl dioxygenase"/>
    <property type="match status" value="1"/>
</dbReference>
<dbReference type="EMBL" id="JBHRZG010000024">
    <property type="protein sequence ID" value="MFC3835410.1"/>
    <property type="molecule type" value="Genomic_DNA"/>
</dbReference>
<evidence type="ECO:0000313" key="3">
    <source>
        <dbReference type="Proteomes" id="UP001595803"/>
    </source>
</evidence>
<sequence>MHLDHLTLYAPDLNAQRDFYAGTLGLEVALHTPERLTIRAGSSRLTFRHDPAHTAVSHLAFDIPRTLVDDAQAWLEARLPLLPDADGHTRFGPNDRWNTTNVYFADPAGNIVEFIARHDCPHDHVGPFAASHVLHLSEYGLVVDSVPHAVRWLGETHGLFPFNGQSSTFTAVGDHDGMLIVVPAGRGWMPTGEPAVAAPFELVWNGNRVLGSRDVAEMNRSTPHAGQSRRVP</sequence>
<keyword evidence="3" id="KW-1185">Reference proteome</keyword>
<proteinExistence type="predicted"/>
<name>A0ABV7ZF41_9DEIO</name>
<feature type="domain" description="VOC" evidence="1">
    <location>
        <begin position="2"/>
        <end position="117"/>
    </location>
</feature>